<dbReference type="InterPro" id="IPR032675">
    <property type="entry name" value="LRR_dom_sf"/>
</dbReference>
<proteinExistence type="predicted"/>
<organism evidence="3">
    <name type="scientific">Laccaria bicolor (strain S238N-H82 / ATCC MYA-4686)</name>
    <name type="common">Bicoloured deceiver</name>
    <name type="synonym">Laccaria laccata var. bicolor</name>
    <dbReference type="NCBI Taxonomy" id="486041"/>
    <lineage>
        <taxon>Eukaryota</taxon>
        <taxon>Fungi</taxon>
        <taxon>Dikarya</taxon>
        <taxon>Basidiomycota</taxon>
        <taxon>Agaricomycotina</taxon>
        <taxon>Agaricomycetes</taxon>
        <taxon>Agaricomycetidae</taxon>
        <taxon>Agaricales</taxon>
        <taxon>Agaricineae</taxon>
        <taxon>Hydnangiaceae</taxon>
        <taxon>Laccaria</taxon>
    </lineage>
</organism>
<dbReference type="InterPro" id="IPR036047">
    <property type="entry name" value="F-box-like_dom_sf"/>
</dbReference>
<dbReference type="KEGG" id="lbc:LACBIDRAFT_330970"/>
<dbReference type="SUPFAM" id="SSF81383">
    <property type="entry name" value="F-box domain"/>
    <property type="match status" value="1"/>
</dbReference>
<dbReference type="HOGENOM" id="CLU_014531_0_0_1"/>
<dbReference type="EMBL" id="DS547120">
    <property type="protein sequence ID" value="EDR04115.1"/>
    <property type="molecule type" value="Genomic_DNA"/>
</dbReference>
<accession>B0DMU7</accession>
<dbReference type="AlphaFoldDB" id="B0DMU7"/>
<dbReference type="Gene3D" id="1.20.1280.50">
    <property type="match status" value="1"/>
</dbReference>
<dbReference type="Proteomes" id="UP000001194">
    <property type="component" value="Unassembled WGS sequence"/>
</dbReference>
<feature type="domain" description="F-box" evidence="1">
    <location>
        <begin position="370"/>
        <end position="419"/>
    </location>
</feature>
<dbReference type="SUPFAM" id="SSF52047">
    <property type="entry name" value="RNI-like"/>
    <property type="match status" value="1"/>
</dbReference>
<evidence type="ECO:0000313" key="2">
    <source>
        <dbReference type="EMBL" id="EDR04115.1"/>
    </source>
</evidence>
<keyword evidence="3" id="KW-1185">Reference proteome</keyword>
<gene>
    <name evidence="2" type="ORF">LACBIDRAFT_330970</name>
</gene>
<dbReference type="Gene3D" id="3.80.10.10">
    <property type="entry name" value="Ribonuclease Inhibitor"/>
    <property type="match status" value="1"/>
</dbReference>
<protein>
    <submittedName>
        <fullName evidence="2">Predicted protein</fullName>
    </submittedName>
</protein>
<evidence type="ECO:0000259" key="1">
    <source>
        <dbReference type="Pfam" id="PF12937"/>
    </source>
</evidence>
<reference evidence="2 3" key="1">
    <citation type="journal article" date="2008" name="Nature">
        <title>The genome of Laccaria bicolor provides insights into mycorrhizal symbiosis.</title>
        <authorList>
            <person name="Martin F."/>
            <person name="Aerts A."/>
            <person name="Ahren D."/>
            <person name="Brun A."/>
            <person name="Danchin E.G.J."/>
            <person name="Duchaussoy F."/>
            <person name="Gibon J."/>
            <person name="Kohler A."/>
            <person name="Lindquist E."/>
            <person name="Pereda V."/>
            <person name="Salamov A."/>
            <person name="Shapiro H.J."/>
            <person name="Wuyts J."/>
            <person name="Blaudez D."/>
            <person name="Buee M."/>
            <person name="Brokstein P."/>
            <person name="Canbaeck B."/>
            <person name="Cohen D."/>
            <person name="Courty P.E."/>
            <person name="Coutinho P.M."/>
            <person name="Delaruelle C."/>
            <person name="Detter J.C."/>
            <person name="Deveau A."/>
            <person name="DiFazio S."/>
            <person name="Duplessis S."/>
            <person name="Fraissinet-Tachet L."/>
            <person name="Lucic E."/>
            <person name="Frey-Klett P."/>
            <person name="Fourrey C."/>
            <person name="Feussner I."/>
            <person name="Gay G."/>
            <person name="Grimwood J."/>
            <person name="Hoegger P.J."/>
            <person name="Jain P."/>
            <person name="Kilaru S."/>
            <person name="Labbe J."/>
            <person name="Lin Y.C."/>
            <person name="Legue V."/>
            <person name="Le Tacon F."/>
            <person name="Marmeisse R."/>
            <person name="Melayah D."/>
            <person name="Montanini B."/>
            <person name="Muratet M."/>
            <person name="Nehls U."/>
            <person name="Niculita-Hirzel H."/>
            <person name="Oudot-Le Secq M.P."/>
            <person name="Peter M."/>
            <person name="Quesneville H."/>
            <person name="Rajashekar B."/>
            <person name="Reich M."/>
            <person name="Rouhier N."/>
            <person name="Schmutz J."/>
            <person name="Yin T."/>
            <person name="Chalot M."/>
            <person name="Henrissat B."/>
            <person name="Kuees U."/>
            <person name="Lucas S."/>
            <person name="Van de Peer Y."/>
            <person name="Podila G.K."/>
            <person name="Polle A."/>
            <person name="Pukkila P.J."/>
            <person name="Richardson P.M."/>
            <person name="Rouze P."/>
            <person name="Sanders I.R."/>
            <person name="Stajich J.E."/>
            <person name="Tunlid A."/>
            <person name="Tuskan G."/>
            <person name="Grigoriev I.V."/>
        </authorList>
    </citation>
    <scope>NUCLEOTIDE SEQUENCE [LARGE SCALE GENOMIC DNA]</scope>
    <source>
        <strain evidence="3">S238N-H82 / ATCC MYA-4686</strain>
    </source>
</reference>
<sequence length="917" mass="102124">MAGCSVACPLYADEVLKLEALSKEVLQDGEKPAAQRKLVSLILVLVFFVKVFKRLVPLPLFFRDIVINCDSRYFSITQVKTQLAAFANKQGPAWRFRKADPYEIVVASLSALPLLKDVRIRFKGRIPNSFHLPLKKFSGLEKLALRNQYGIMSLPSETIDELAEGWFICPDLLSPLYTRQNLVELGLSAFVKVAGAGESVELFSVKDMVTSAVNFRRLSILKIFPVGLMSGWVFDAPDSYEEEWRKSVMDNLASFKTSAPERYAFQVTCCGSFFNLLPDPVEVGKDSKVDKVKFLFPPPSMKVALISPALTPFSLSHSAATPHHGSARPDYFNASHAATTDQSSSALEISTFAPAALTIPLNSIPSASPLDSLPNELLSLIFEHGYFEAEQTDEILKAYTAQVSRRWRNVTLSTPSLWSVLQLSAGNIGQKLASLPTYLERSMDHPLDIRLNCFWTQETNEHLMGLLTPHSKRWRALSIIAHNTDIFGHIQDTPVPLLRSLKISYFAPERELTMFSLFCGNLPNLTNLCLRNVSFRQLSVPIHTLTTLEIRGHGTWPDYASLSQMLAESTSLTRLVIHVKPGSVLSDVNRRDQPPILLPALRSFEVLTSEWLTREIRDLVRLFVCPMIETLTIHGYAPSYIDADSSMEIMSFSGGGSSNPRLVVQTSDMYIAWGSLIPSVAATIKTLELRNVKWPGASQFSEMFAAMPALETWLIPQFRPDSILRDMSVDTSSVLPCTPLPSLRTLDIQVQPDPQGSSYKDGVTCLLSMISSPLLSSLALANLTSREWNSVIRSISEKPQVYPALVSLTLSDIPEPLSCESNPSDAFPYLRDLSLFNVGSNPIIRPLLNQGVWPDLTMLSISGDANASKPLLHRVIAAREEMGVPLRMLFLDKYFTMNLESWTWLKEHVLDVVEIPL</sequence>
<dbReference type="GeneID" id="6080930"/>
<dbReference type="OrthoDB" id="3155440at2759"/>
<dbReference type="InterPro" id="IPR001810">
    <property type="entry name" value="F-box_dom"/>
</dbReference>
<evidence type="ECO:0000313" key="3">
    <source>
        <dbReference type="Proteomes" id="UP000001194"/>
    </source>
</evidence>
<name>B0DMU7_LACBS</name>
<dbReference type="PANTHER" id="PTHR32212">
    <property type="entry name" value="CYCLIN-LIKE F-BOX"/>
    <property type="match status" value="1"/>
</dbReference>
<dbReference type="Pfam" id="PF12937">
    <property type="entry name" value="F-box-like"/>
    <property type="match status" value="1"/>
</dbReference>
<dbReference type="RefSeq" id="XP_001885370.1">
    <property type="nucleotide sequence ID" value="XM_001885335.1"/>
</dbReference>
<dbReference type="PANTHER" id="PTHR32212:SF248">
    <property type="entry name" value="F-BOX DOMAIN-CONTAINING PROTEIN"/>
    <property type="match status" value="1"/>
</dbReference>
<dbReference type="InParanoid" id="B0DMU7"/>